<comment type="cofactor">
    <cofactor evidence="1">
        <name>FMN</name>
        <dbReference type="ChEBI" id="CHEBI:58210"/>
    </cofactor>
</comment>
<comment type="cofactor">
    <cofactor evidence="2">
        <name>[4Fe-4S] cluster</name>
        <dbReference type="ChEBI" id="CHEBI:49883"/>
    </cofactor>
</comment>
<dbReference type="AlphaFoldDB" id="A0A2T8HXD8"/>
<evidence type="ECO:0000256" key="8">
    <source>
        <dbReference type="ARBA" id="ARBA00023004"/>
    </source>
</evidence>
<dbReference type="PANTHER" id="PTHR42917">
    <property type="entry name" value="2,4-DIENOYL-COA REDUCTASE"/>
    <property type="match status" value="1"/>
</dbReference>
<keyword evidence="6" id="KW-0479">Metal-binding</keyword>
<evidence type="ECO:0000256" key="4">
    <source>
        <dbReference type="ARBA" id="ARBA00022630"/>
    </source>
</evidence>
<proteinExistence type="inferred from homology"/>
<organism evidence="12 13">
    <name type="scientific">Pararhodobacter oceanensis</name>
    <dbReference type="NCBI Taxonomy" id="2172121"/>
    <lineage>
        <taxon>Bacteria</taxon>
        <taxon>Pseudomonadati</taxon>
        <taxon>Pseudomonadota</taxon>
        <taxon>Alphaproteobacteria</taxon>
        <taxon>Rhodobacterales</taxon>
        <taxon>Paracoccaceae</taxon>
        <taxon>Pararhodobacter</taxon>
    </lineage>
</organism>
<evidence type="ECO:0000313" key="13">
    <source>
        <dbReference type="Proteomes" id="UP000245911"/>
    </source>
</evidence>
<evidence type="ECO:0000313" key="12">
    <source>
        <dbReference type="EMBL" id="PVH30091.1"/>
    </source>
</evidence>
<dbReference type="CDD" id="cd04734">
    <property type="entry name" value="OYE_like_3_FMN"/>
    <property type="match status" value="1"/>
</dbReference>
<dbReference type="RefSeq" id="WP_116556495.1">
    <property type="nucleotide sequence ID" value="NZ_QDKM01000001.1"/>
</dbReference>
<evidence type="ECO:0000259" key="10">
    <source>
        <dbReference type="Pfam" id="PF00724"/>
    </source>
</evidence>
<dbReference type="InterPro" id="IPR023753">
    <property type="entry name" value="FAD/NAD-binding_dom"/>
</dbReference>
<keyword evidence="7" id="KW-0560">Oxidoreductase</keyword>
<dbReference type="Pfam" id="PF07992">
    <property type="entry name" value="Pyr_redox_2"/>
    <property type="match status" value="1"/>
</dbReference>
<dbReference type="InterPro" id="IPR051793">
    <property type="entry name" value="NADH:flavin_oxidoreductase"/>
</dbReference>
<dbReference type="SUPFAM" id="SSF51395">
    <property type="entry name" value="FMN-linked oxidoreductases"/>
    <property type="match status" value="1"/>
</dbReference>
<dbReference type="Gene3D" id="3.20.20.70">
    <property type="entry name" value="Aldolase class I"/>
    <property type="match status" value="1"/>
</dbReference>
<comment type="caution">
    <text evidence="12">The sequence shown here is derived from an EMBL/GenBank/DDBJ whole genome shotgun (WGS) entry which is preliminary data.</text>
</comment>
<dbReference type="EMBL" id="QDKM01000001">
    <property type="protein sequence ID" value="PVH30091.1"/>
    <property type="molecule type" value="Genomic_DNA"/>
</dbReference>
<dbReference type="GO" id="GO:0010181">
    <property type="term" value="F:FMN binding"/>
    <property type="evidence" value="ECO:0007669"/>
    <property type="project" value="InterPro"/>
</dbReference>
<dbReference type="GO" id="GO:0046872">
    <property type="term" value="F:metal ion binding"/>
    <property type="evidence" value="ECO:0007669"/>
    <property type="project" value="UniProtKB-KW"/>
</dbReference>
<evidence type="ECO:0000256" key="5">
    <source>
        <dbReference type="ARBA" id="ARBA00022643"/>
    </source>
</evidence>
<accession>A0A2T8HXD8</accession>
<dbReference type="InterPro" id="IPR036188">
    <property type="entry name" value="FAD/NAD-bd_sf"/>
</dbReference>
<dbReference type="GO" id="GO:0033543">
    <property type="term" value="P:fatty acid beta-oxidation, unsaturated, even number, reductase/isomerase pathway"/>
    <property type="evidence" value="ECO:0007669"/>
    <property type="project" value="TreeGrafter"/>
</dbReference>
<dbReference type="Gene3D" id="3.40.50.720">
    <property type="entry name" value="NAD(P)-binding Rossmann-like Domain"/>
    <property type="match status" value="1"/>
</dbReference>
<evidence type="ECO:0000256" key="3">
    <source>
        <dbReference type="ARBA" id="ARBA00011048"/>
    </source>
</evidence>
<sequence length="654" mass="69761">MTASHFPTLFSPLQLGDLTVKNRIVSTGHETNLAQHGQMGEAIIAYHEARAKGGAGLIVTEVALAHSSGVFVAEPIRVDGDDCIPGYRNLAQAIHRHDCGLIAQLFHPGREIVASEDGTAPVSYSASATPNERFHVMPRAMQIEMIREVIAGFGDAARRMQVAGLDGVEIVASHGYLPAQFLNPQVNQREDAYGGSLDNRTRLIREIAADIRAKTSPGFVIGLRISGDERSHDGMEPGEIQSAIAGIAAEGNLTYVSLVAGSSATLSGSVHIVPPMQEATGYTVPLSEGLKTRISLPVIVTGRINQPQDAERILAAGHADMCGMTRAMICDPEIGNKAREGRIDDIRACIACNQACIGHFHAGYPISCIQNPVSGRELTYGMVNKAPHGKRIMVIGGGPGGMKAAAIAAERGHEVTLFERDAQLGGQARLAQLLPTRAEFGGIITNLTREMELAGVTLRKSTEVDAALIKDFAPDEVIVASGATPRWPDFEGRDTAHVVDAWQVLRGEANVGGAVLIADWRCDWVGIGLAEMLAGQGRSVTLAVNGYMPGQRIQMYVRDASIGRLHSLGVKVIPYVRLYGADEDSVYLQHLMSGEPVICEGIDTLVLAQGHTPDNAVEAMLRDMGVTHHLVGDCIAPRTAEEAVLEGLRIGRAV</sequence>
<keyword evidence="8" id="KW-0408">Iron</keyword>
<gene>
    <name evidence="12" type="ORF">DDE20_00510</name>
</gene>
<dbReference type="InterPro" id="IPR013785">
    <property type="entry name" value="Aldolase_TIM"/>
</dbReference>
<dbReference type="OrthoDB" id="9784632at2"/>
<keyword evidence="5" id="KW-0288">FMN</keyword>
<evidence type="ECO:0000256" key="6">
    <source>
        <dbReference type="ARBA" id="ARBA00022723"/>
    </source>
</evidence>
<comment type="similarity">
    <text evidence="3">In the N-terminal section; belongs to the NADH:flavin oxidoreductase/NADH oxidase family.</text>
</comment>
<evidence type="ECO:0000259" key="11">
    <source>
        <dbReference type="Pfam" id="PF07992"/>
    </source>
</evidence>
<evidence type="ECO:0000256" key="9">
    <source>
        <dbReference type="ARBA" id="ARBA00023014"/>
    </source>
</evidence>
<dbReference type="Pfam" id="PF00724">
    <property type="entry name" value="Oxidored_FMN"/>
    <property type="match status" value="1"/>
</dbReference>
<dbReference type="Proteomes" id="UP000245911">
    <property type="component" value="Unassembled WGS sequence"/>
</dbReference>
<keyword evidence="9" id="KW-0411">Iron-sulfur</keyword>
<evidence type="ECO:0000256" key="2">
    <source>
        <dbReference type="ARBA" id="ARBA00001966"/>
    </source>
</evidence>
<dbReference type="GO" id="GO:0008670">
    <property type="term" value="F:2,4-dienoyl-CoA reductase (NADPH) activity"/>
    <property type="evidence" value="ECO:0007669"/>
    <property type="project" value="TreeGrafter"/>
</dbReference>
<dbReference type="PANTHER" id="PTHR42917:SF2">
    <property type="entry name" value="2,4-DIENOYL-COA REDUCTASE [(2E)-ENOYL-COA-PRODUCING]"/>
    <property type="match status" value="1"/>
</dbReference>
<feature type="domain" description="NADH:flavin oxidoreductase/NADH oxidase N-terminal" evidence="10">
    <location>
        <begin position="9"/>
        <end position="344"/>
    </location>
</feature>
<feature type="domain" description="FAD/NAD(P)-binding" evidence="11">
    <location>
        <begin position="391"/>
        <end position="626"/>
    </location>
</feature>
<dbReference type="GO" id="GO:0051536">
    <property type="term" value="F:iron-sulfur cluster binding"/>
    <property type="evidence" value="ECO:0007669"/>
    <property type="project" value="UniProtKB-KW"/>
</dbReference>
<dbReference type="PRINTS" id="PR00368">
    <property type="entry name" value="FADPNR"/>
</dbReference>
<keyword evidence="13" id="KW-1185">Reference proteome</keyword>
<reference evidence="12 13" key="1">
    <citation type="submission" date="2018-04" db="EMBL/GenBank/DDBJ databases">
        <title>Pararhodobacter oceanense sp. nov., isolated from marine intertidal sediment.</title>
        <authorList>
            <person name="Wang X.-L."/>
            <person name="Du Z.-J."/>
        </authorList>
    </citation>
    <scope>NUCLEOTIDE SEQUENCE [LARGE SCALE GENOMIC DNA]</scope>
    <source>
        <strain evidence="12 13">AM505</strain>
    </source>
</reference>
<evidence type="ECO:0000256" key="7">
    <source>
        <dbReference type="ARBA" id="ARBA00023002"/>
    </source>
</evidence>
<dbReference type="SUPFAM" id="SSF51971">
    <property type="entry name" value="Nucleotide-binding domain"/>
    <property type="match status" value="1"/>
</dbReference>
<dbReference type="Gene3D" id="3.50.50.60">
    <property type="entry name" value="FAD/NAD(P)-binding domain"/>
    <property type="match status" value="1"/>
</dbReference>
<keyword evidence="4" id="KW-0285">Flavoprotein</keyword>
<dbReference type="InterPro" id="IPR001155">
    <property type="entry name" value="OxRdtase_FMN_N"/>
</dbReference>
<name>A0A2T8HXD8_9RHOB</name>
<dbReference type="SUPFAM" id="SSF51905">
    <property type="entry name" value="FAD/NAD(P)-binding domain"/>
    <property type="match status" value="1"/>
</dbReference>
<evidence type="ECO:0000256" key="1">
    <source>
        <dbReference type="ARBA" id="ARBA00001917"/>
    </source>
</evidence>
<protein>
    <submittedName>
        <fullName evidence="12">Oxidoreductase</fullName>
    </submittedName>
</protein>